<evidence type="ECO:0000256" key="1">
    <source>
        <dbReference type="SAM" id="MobiDB-lite"/>
    </source>
</evidence>
<dbReference type="Proteomes" id="UP000287033">
    <property type="component" value="Unassembled WGS sequence"/>
</dbReference>
<dbReference type="AlphaFoldDB" id="A0A401TYV4"/>
<name>A0A401TYV4_CHIPU</name>
<feature type="region of interest" description="Disordered" evidence="1">
    <location>
        <begin position="37"/>
        <end position="70"/>
    </location>
</feature>
<dbReference type="EMBL" id="BEZZ01223062">
    <property type="protein sequence ID" value="GCC47841.1"/>
    <property type="molecule type" value="Genomic_DNA"/>
</dbReference>
<sequence>MLSPCRYCSVLSLSVSVGPRARSGLTVRLTHRMAVAPGRTLSPTQTHARERQGPGAGAAGNPHLSPPAPCWAAVTMETDSSAAAVPHRKSVDKVLHLSPVK</sequence>
<accession>A0A401TYV4</accession>
<evidence type="ECO:0000313" key="3">
    <source>
        <dbReference type="Proteomes" id="UP000287033"/>
    </source>
</evidence>
<gene>
    <name evidence="2" type="ORF">chiPu_0031945</name>
</gene>
<evidence type="ECO:0000313" key="2">
    <source>
        <dbReference type="EMBL" id="GCC47841.1"/>
    </source>
</evidence>
<organism evidence="2 3">
    <name type="scientific">Chiloscyllium punctatum</name>
    <name type="common">Brownbanded bambooshark</name>
    <name type="synonym">Hemiscyllium punctatum</name>
    <dbReference type="NCBI Taxonomy" id="137246"/>
    <lineage>
        <taxon>Eukaryota</taxon>
        <taxon>Metazoa</taxon>
        <taxon>Chordata</taxon>
        <taxon>Craniata</taxon>
        <taxon>Vertebrata</taxon>
        <taxon>Chondrichthyes</taxon>
        <taxon>Elasmobranchii</taxon>
        <taxon>Galeomorphii</taxon>
        <taxon>Galeoidea</taxon>
        <taxon>Orectolobiformes</taxon>
        <taxon>Hemiscylliidae</taxon>
        <taxon>Chiloscyllium</taxon>
    </lineage>
</organism>
<keyword evidence="3" id="KW-1185">Reference proteome</keyword>
<protein>
    <submittedName>
        <fullName evidence="2">Uncharacterized protein</fullName>
    </submittedName>
</protein>
<comment type="caution">
    <text evidence="2">The sequence shown here is derived from an EMBL/GenBank/DDBJ whole genome shotgun (WGS) entry which is preliminary data.</text>
</comment>
<proteinExistence type="predicted"/>
<reference evidence="2 3" key="1">
    <citation type="journal article" date="2018" name="Nat. Ecol. Evol.">
        <title>Shark genomes provide insights into elasmobranch evolution and the origin of vertebrates.</title>
        <authorList>
            <person name="Hara Y"/>
            <person name="Yamaguchi K"/>
            <person name="Onimaru K"/>
            <person name="Kadota M"/>
            <person name="Koyanagi M"/>
            <person name="Keeley SD"/>
            <person name="Tatsumi K"/>
            <person name="Tanaka K"/>
            <person name="Motone F"/>
            <person name="Kageyama Y"/>
            <person name="Nozu R"/>
            <person name="Adachi N"/>
            <person name="Nishimura O"/>
            <person name="Nakagawa R"/>
            <person name="Tanegashima C"/>
            <person name="Kiyatake I"/>
            <person name="Matsumoto R"/>
            <person name="Murakumo K"/>
            <person name="Nishida K"/>
            <person name="Terakita A"/>
            <person name="Kuratani S"/>
            <person name="Sato K"/>
            <person name="Hyodo S Kuraku.S."/>
        </authorList>
    </citation>
    <scope>NUCLEOTIDE SEQUENCE [LARGE SCALE GENOMIC DNA]</scope>
</reference>